<reference evidence="10 11" key="1">
    <citation type="submission" date="2016-08" db="EMBL/GenBank/DDBJ databases">
        <title>A Parts List for Fungal Cellulosomes Revealed by Comparative Genomics.</title>
        <authorList>
            <consortium name="DOE Joint Genome Institute"/>
            <person name="Haitjema C.H."/>
            <person name="Gilmore S.P."/>
            <person name="Henske J.K."/>
            <person name="Solomon K.V."/>
            <person name="De Groot R."/>
            <person name="Kuo A."/>
            <person name="Mondo S.J."/>
            <person name="Salamov A.A."/>
            <person name="Labutti K."/>
            <person name="Zhao Z."/>
            <person name="Chiniquy J."/>
            <person name="Barry K."/>
            <person name="Brewer H.M."/>
            <person name="Purvine S.O."/>
            <person name="Wright A.T."/>
            <person name="Boxma B."/>
            <person name="Van Alen T."/>
            <person name="Hackstein J.H."/>
            <person name="Baker S.E."/>
            <person name="Grigoriev I.V."/>
            <person name="O'Malley M.A."/>
        </authorList>
    </citation>
    <scope>NUCLEOTIDE SEQUENCE [LARGE SCALE GENOMIC DNA]</scope>
    <source>
        <strain evidence="10 11">G1</strain>
    </source>
</reference>
<name>A0A1Y2D299_9FUNG</name>
<keyword evidence="8" id="KW-0675">Receptor</keyword>
<dbReference type="SMART" id="SM00369">
    <property type="entry name" value="LRR_TYP"/>
    <property type="match status" value="6"/>
</dbReference>
<evidence type="ECO:0000256" key="3">
    <source>
        <dbReference type="ARBA" id="ARBA00022692"/>
    </source>
</evidence>
<evidence type="ECO:0000256" key="8">
    <source>
        <dbReference type="ARBA" id="ARBA00023170"/>
    </source>
</evidence>
<keyword evidence="11" id="KW-1185">Reference proteome</keyword>
<dbReference type="AlphaFoldDB" id="A0A1Y2D299"/>
<dbReference type="PANTHER" id="PTHR27000:SF642">
    <property type="entry name" value="INACTIVE LEUCINE-RICH REPEAT RECEPTOR KINASE XIAO-RELATED"/>
    <property type="match status" value="1"/>
</dbReference>
<keyword evidence="4" id="KW-0732">Signal</keyword>
<evidence type="ECO:0000256" key="9">
    <source>
        <dbReference type="ARBA" id="ARBA00023180"/>
    </source>
</evidence>
<dbReference type="Gene3D" id="3.80.10.10">
    <property type="entry name" value="Ribonuclease Inhibitor"/>
    <property type="match status" value="6"/>
</dbReference>
<dbReference type="Proteomes" id="UP000193920">
    <property type="component" value="Unassembled WGS sequence"/>
</dbReference>
<evidence type="ECO:0000313" key="10">
    <source>
        <dbReference type="EMBL" id="ORY53380.1"/>
    </source>
</evidence>
<protein>
    <submittedName>
        <fullName evidence="10">RNI-like protein</fullName>
    </submittedName>
</protein>
<sequence length="1094" mass="126676">MEIWKNYAFDNNFTGQLVIPENSNLIELDVNWNELTGNLIIPENSNLKYLNKYIKKYASGNKLTGNLIIPENSNLERLIIRNNQLIGELIIPENYNLKELCISNNQLSGKLSIPENSNLIELDVSNNQLTGNLIIPENSNLRDLYVINNNLTGKLLIPKNSKLRLLDVRNNQLEGKLIIPENPYFEILDASDNQLTGDLIIPKSSNLSELYVNDNQLTGRLIISENSNLKNLYISNNQLKGKLTIPKNIKVINAHGNKFDSIYAPFKFDNHLINLDISSNQFNNNIFETLSKFNQLLYLDISNNNMNGTLIIPKTIETVDISSNQFNDDVFETLLKFDKIQDLNLSGNNLKKLPSNFFKLQTLRVLALENIPHLNVKLINFENSPIENCFLRGTSISCYQKGTCLQIDTDEDIDYYDECSNKVINNMLYSNSEDKKNYEEVDKVDKSSLSNDCLQINKFLNKNERSNCCHITGIECDENNRIIELNLNNENNSFPGTLDFNKFPILQNLKFLKFNYFEMNSLSSKFFELPSLESLDLYDNLIKEFPYQFSSLKKLRYLSLGKNKINEELTDDILKFNLLEYLYLDNNSFEETIFNDLIKFENLYWLYLMKNKKIKNITPLIYKLKNIEIIDLKETGIEELPSNFFKFSNIKRLYLSSDSQKFKIIKFVNSPIDYCYFYNTPIFCVEPETCNNVKTDKYNSCSVDTINDIKNSQTITKENEKEFNGKNSNEIFYSKDCEFLKEFLSLPLNTNCCSLENMIECDKNNNILKLKLEITSANINTLPSVLFSLTNLQTLNINKSKITEITNDIDPRCVLETINLSDNNLKKFPYQFNIISSLKYLNLTNNSITEEFQNKILSFPSIENIYLDNNHISGELFIPESVKILTLQGNSFNGDIFNNLTQFKELNYLDLSYNKKIRSIPQSIEKLNKLRTFSLESSSSIFKIIKFENEKTECTFYDTPILCYQTDSCINVDNNLYRNCTPEEINEVKSKLSIQTSEKKKISKDCEQFSTFVSKPLNLDCCEEFGISCDENDSIKKLYINNEQNSIIEYYIDNSESIDFENFPNLSNIEKIEIANIELKKIPTVFFQLPLKIL</sequence>
<comment type="subcellular location">
    <subcellularLocation>
        <location evidence="1">Membrane</location>
        <topology evidence="1">Single-pass membrane protein</topology>
    </subcellularLocation>
</comment>
<dbReference type="PROSITE" id="PS51450">
    <property type="entry name" value="LRR"/>
    <property type="match status" value="2"/>
</dbReference>
<accession>A0A1Y2D299</accession>
<evidence type="ECO:0000256" key="7">
    <source>
        <dbReference type="ARBA" id="ARBA00023136"/>
    </source>
</evidence>
<dbReference type="SUPFAM" id="SSF52058">
    <property type="entry name" value="L domain-like"/>
    <property type="match status" value="4"/>
</dbReference>
<organism evidence="10 11">
    <name type="scientific">Neocallimastix californiae</name>
    <dbReference type="NCBI Taxonomy" id="1754190"/>
    <lineage>
        <taxon>Eukaryota</taxon>
        <taxon>Fungi</taxon>
        <taxon>Fungi incertae sedis</taxon>
        <taxon>Chytridiomycota</taxon>
        <taxon>Chytridiomycota incertae sedis</taxon>
        <taxon>Neocallimastigomycetes</taxon>
        <taxon>Neocallimastigales</taxon>
        <taxon>Neocallimastigaceae</taxon>
        <taxon>Neocallimastix</taxon>
    </lineage>
</organism>
<keyword evidence="2" id="KW-0433">Leucine-rich repeat</keyword>
<evidence type="ECO:0000256" key="4">
    <source>
        <dbReference type="ARBA" id="ARBA00022729"/>
    </source>
</evidence>
<dbReference type="InterPro" id="IPR001611">
    <property type="entry name" value="Leu-rich_rpt"/>
</dbReference>
<evidence type="ECO:0000313" key="11">
    <source>
        <dbReference type="Proteomes" id="UP000193920"/>
    </source>
</evidence>
<evidence type="ECO:0000256" key="6">
    <source>
        <dbReference type="ARBA" id="ARBA00022989"/>
    </source>
</evidence>
<evidence type="ECO:0000256" key="2">
    <source>
        <dbReference type="ARBA" id="ARBA00022614"/>
    </source>
</evidence>
<dbReference type="OrthoDB" id="2113383at2759"/>
<evidence type="ECO:0000256" key="5">
    <source>
        <dbReference type="ARBA" id="ARBA00022737"/>
    </source>
</evidence>
<dbReference type="PANTHER" id="PTHR27000">
    <property type="entry name" value="LEUCINE-RICH REPEAT RECEPTOR-LIKE PROTEIN KINASE FAMILY PROTEIN-RELATED"/>
    <property type="match status" value="1"/>
</dbReference>
<dbReference type="InterPro" id="IPR032675">
    <property type="entry name" value="LRR_dom_sf"/>
</dbReference>
<comment type="caution">
    <text evidence="10">The sequence shown here is derived from an EMBL/GenBank/DDBJ whole genome shotgun (WGS) entry which is preliminary data.</text>
</comment>
<keyword evidence="3" id="KW-0812">Transmembrane</keyword>
<keyword evidence="9" id="KW-0325">Glycoprotein</keyword>
<dbReference type="Pfam" id="PF00560">
    <property type="entry name" value="LRR_1"/>
    <property type="match status" value="1"/>
</dbReference>
<gene>
    <name evidence="10" type="ORF">LY90DRAFT_508078</name>
</gene>
<keyword evidence="6" id="KW-1133">Transmembrane helix</keyword>
<dbReference type="EMBL" id="MCOG01000091">
    <property type="protein sequence ID" value="ORY53380.1"/>
    <property type="molecule type" value="Genomic_DNA"/>
</dbReference>
<evidence type="ECO:0000256" key="1">
    <source>
        <dbReference type="ARBA" id="ARBA00004167"/>
    </source>
</evidence>
<keyword evidence="7" id="KW-0472">Membrane</keyword>
<dbReference type="GO" id="GO:0016020">
    <property type="term" value="C:membrane"/>
    <property type="evidence" value="ECO:0007669"/>
    <property type="project" value="UniProtKB-SubCell"/>
</dbReference>
<dbReference type="SMART" id="SM00364">
    <property type="entry name" value="LRR_BAC"/>
    <property type="match status" value="8"/>
</dbReference>
<dbReference type="InterPro" id="IPR003591">
    <property type="entry name" value="Leu-rich_rpt_typical-subtyp"/>
</dbReference>
<keyword evidence="5" id="KW-0677">Repeat</keyword>
<proteinExistence type="predicted"/>